<evidence type="ECO:0000313" key="1">
    <source>
        <dbReference type="EMBL" id="KAI3826407.1"/>
    </source>
</evidence>
<gene>
    <name evidence="1" type="ORF">L1987_00455</name>
</gene>
<protein>
    <submittedName>
        <fullName evidence="1">Uncharacterized protein</fullName>
    </submittedName>
</protein>
<dbReference type="Proteomes" id="UP001056120">
    <property type="component" value="Linkage Group LG01"/>
</dbReference>
<reference evidence="1 2" key="2">
    <citation type="journal article" date="2022" name="Mol. Ecol. Resour.">
        <title>The genomes of chicory, endive, great burdock and yacon provide insights into Asteraceae paleo-polyploidization history and plant inulin production.</title>
        <authorList>
            <person name="Fan W."/>
            <person name="Wang S."/>
            <person name="Wang H."/>
            <person name="Wang A."/>
            <person name="Jiang F."/>
            <person name="Liu H."/>
            <person name="Zhao H."/>
            <person name="Xu D."/>
            <person name="Zhang Y."/>
        </authorList>
    </citation>
    <scope>NUCLEOTIDE SEQUENCE [LARGE SCALE GENOMIC DNA]</scope>
    <source>
        <strain evidence="2">cv. Yunnan</strain>
        <tissue evidence="1">Leaves</tissue>
    </source>
</reference>
<keyword evidence="2" id="KW-1185">Reference proteome</keyword>
<dbReference type="EMBL" id="CM042018">
    <property type="protein sequence ID" value="KAI3826407.1"/>
    <property type="molecule type" value="Genomic_DNA"/>
</dbReference>
<accession>A0ACB9K2C8</accession>
<sequence>MEAIEIVGNSSETQELVYEIEKGGVDPILVRSGIGGTYCFKNSRGESIAIVKPADEEPYAPNNPKGCVGRALGLPGLKGSVVGQGVYREVAAYLLDHDHFANVPLTAMIKITHSVFNVNEGGGEKNISKLASIQQFIPHDCDASEHGTSSFPTADVHRVGILDIRIFNTDRHAGNLLVKKLNDDGVQRFELIPIDHGLCLPEDLEDPYFEWIHWPQASIPFTEEELKYIKDLDPYKDANMLESELPMIKKTCHHVLIMSTIFLKEAAAHGLSLSEIGEMMSRKFRHGKEEPSALELLCMDARRLVDEGKERGKVPWSVLDSFTVCNLKTMEGHGFRLVLGVVCIPLLKTVNLNPNLGSFPDTDDSTIIELFECLPVIENLSIRLSMMPHFDQGRVPNKLPAALVHLKYLCIRDTHSIYRHRIPCYVFLIRSCPKLEKLKLKVFCDLSFGIQTYSEDCPVFDDMFKFCQIYASGTIDAAHRLNNQLCDIAINWAGGLHHAKKCEASGFWFWAFWSFLSEHDVKKRKDSLAHAVADETQKVYTKELRPAPVPLTVDGEVIDEEDMYILDANNESDDDVEGKDVDEKDGADLEKSIQMNFIQYICYGQRFLAYILLILWWKDQPDGLLRTFCQLKK</sequence>
<organism evidence="1 2">
    <name type="scientific">Smallanthus sonchifolius</name>
    <dbReference type="NCBI Taxonomy" id="185202"/>
    <lineage>
        <taxon>Eukaryota</taxon>
        <taxon>Viridiplantae</taxon>
        <taxon>Streptophyta</taxon>
        <taxon>Embryophyta</taxon>
        <taxon>Tracheophyta</taxon>
        <taxon>Spermatophyta</taxon>
        <taxon>Magnoliopsida</taxon>
        <taxon>eudicotyledons</taxon>
        <taxon>Gunneridae</taxon>
        <taxon>Pentapetalae</taxon>
        <taxon>asterids</taxon>
        <taxon>campanulids</taxon>
        <taxon>Asterales</taxon>
        <taxon>Asteraceae</taxon>
        <taxon>Asteroideae</taxon>
        <taxon>Heliantheae alliance</taxon>
        <taxon>Millerieae</taxon>
        <taxon>Smallanthus</taxon>
    </lineage>
</organism>
<name>A0ACB9K2C8_9ASTR</name>
<reference evidence="2" key="1">
    <citation type="journal article" date="2022" name="Mol. Ecol. Resour.">
        <title>The genomes of chicory, endive, great burdock and yacon provide insights into Asteraceae palaeo-polyploidization history and plant inulin production.</title>
        <authorList>
            <person name="Fan W."/>
            <person name="Wang S."/>
            <person name="Wang H."/>
            <person name="Wang A."/>
            <person name="Jiang F."/>
            <person name="Liu H."/>
            <person name="Zhao H."/>
            <person name="Xu D."/>
            <person name="Zhang Y."/>
        </authorList>
    </citation>
    <scope>NUCLEOTIDE SEQUENCE [LARGE SCALE GENOMIC DNA]</scope>
    <source>
        <strain evidence="2">cv. Yunnan</strain>
    </source>
</reference>
<proteinExistence type="predicted"/>
<comment type="caution">
    <text evidence="1">The sequence shown here is derived from an EMBL/GenBank/DDBJ whole genome shotgun (WGS) entry which is preliminary data.</text>
</comment>
<evidence type="ECO:0000313" key="2">
    <source>
        <dbReference type="Proteomes" id="UP001056120"/>
    </source>
</evidence>